<protein>
    <submittedName>
        <fullName evidence="1">HTH CENPB-type domain-containing protein</fullName>
    </submittedName>
</protein>
<sequence>MPPKDNKRTHLTENIRVELRKIKESNPNWKQKDLVKWLEETHANLLKEEVPLNPNAKCSKTVKYPAMESVLYEWFVGHQEHVNISGEQLYLEATSFEFSYGWLEKFKQQHAIHSFRHFRENGSVDMEKIKASLPPIKEELDKWACKDIYNMDETCLFYRMQVDNSLATKQLEGRKQTKERVTIVICCNGDGSDKLLLWIISKFFNSRCFKNVNCGNLNCKYRANSNAWMICLLHMHASD</sequence>
<keyword evidence="2" id="KW-1185">Reference proteome</keyword>
<organism evidence="1 2">
    <name type="scientific">Citrus sinensis</name>
    <name type="common">Sweet orange</name>
    <name type="synonym">Citrus aurantium var. sinensis</name>
    <dbReference type="NCBI Taxonomy" id="2711"/>
    <lineage>
        <taxon>Eukaryota</taxon>
        <taxon>Viridiplantae</taxon>
        <taxon>Streptophyta</taxon>
        <taxon>Embryophyta</taxon>
        <taxon>Tracheophyta</taxon>
        <taxon>Spermatophyta</taxon>
        <taxon>Magnoliopsida</taxon>
        <taxon>eudicotyledons</taxon>
        <taxon>Gunneridae</taxon>
        <taxon>Pentapetalae</taxon>
        <taxon>rosids</taxon>
        <taxon>malvids</taxon>
        <taxon>Sapindales</taxon>
        <taxon>Rutaceae</taxon>
        <taxon>Aurantioideae</taxon>
        <taxon>Citrus</taxon>
    </lineage>
</organism>
<evidence type="ECO:0000313" key="1">
    <source>
        <dbReference type="EMBL" id="KAH9735644.1"/>
    </source>
</evidence>
<comment type="caution">
    <text evidence="1">The sequence shown here is derived from an EMBL/GenBank/DDBJ whole genome shotgun (WGS) entry which is preliminary data.</text>
</comment>
<dbReference type="EMBL" id="CM039175">
    <property type="protein sequence ID" value="KAH9735644.1"/>
    <property type="molecule type" value="Genomic_DNA"/>
</dbReference>
<name>A0ACB8JSN9_CITSI</name>
<gene>
    <name evidence="1" type="ORF">KPL71_017811</name>
</gene>
<accession>A0ACB8JSN9</accession>
<proteinExistence type="predicted"/>
<reference evidence="2" key="1">
    <citation type="journal article" date="2023" name="Hortic. Res.">
        <title>A chromosome-level phased genome enabling allele-level studies in sweet orange: a case study on citrus Huanglongbing tolerance.</title>
        <authorList>
            <person name="Wu B."/>
            <person name="Yu Q."/>
            <person name="Deng Z."/>
            <person name="Duan Y."/>
            <person name="Luo F."/>
            <person name="Gmitter F. Jr."/>
        </authorList>
    </citation>
    <scope>NUCLEOTIDE SEQUENCE [LARGE SCALE GENOMIC DNA]</scope>
    <source>
        <strain evidence="2">cv. Valencia</strain>
    </source>
</reference>
<evidence type="ECO:0000313" key="2">
    <source>
        <dbReference type="Proteomes" id="UP000829398"/>
    </source>
</evidence>
<dbReference type="Proteomes" id="UP000829398">
    <property type="component" value="Chromosome 6"/>
</dbReference>